<dbReference type="AlphaFoldDB" id="A0A5B7D212"/>
<gene>
    <name evidence="1" type="ORF">E2C01_008311</name>
</gene>
<comment type="caution">
    <text evidence="1">The sequence shown here is derived from an EMBL/GenBank/DDBJ whole genome shotgun (WGS) entry which is preliminary data.</text>
</comment>
<accession>A0A5B7D212</accession>
<dbReference type="EMBL" id="VSRR010000433">
    <property type="protein sequence ID" value="MPC15518.1"/>
    <property type="molecule type" value="Genomic_DNA"/>
</dbReference>
<protein>
    <submittedName>
        <fullName evidence="1">Uncharacterized protein</fullName>
    </submittedName>
</protein>
<reference evidence="1 2" key="1">
    <citation type="submission" date="2019-05" db="EMBL/GenBank/DDBJ databases">
        <title>Another draft genome of Portunus trituberculatus and its Hox gene families provides insights of decapod evolution.</title>
        <authorList>
            <person name="Jeong J.-H."/>
            <person name="Song I."/>
            <person name="Kim S."/>
            <person name="Choi T."/>
            <person name="Kim D."/>
            <person name="Ryu S."/>
            <person name="Kim W."/>
        </authorList>
    </citation>
    <scope>NUCLEOTIDE SEQUENCE [LARGE SCALE GENOMIC DNA]</scope>
    <source>
        <tissue evidence="1">Muscle</tissue>
    </source>
</reference>
<organism evidence="1 2">
    <name type="scientific">Portunus trituberculatus</name>
    <name type="common">Swimming crab</name>
    <name type="synonym">Neptunus trituberculatus</name>
    <dbReference type="NCBI Taxonomy" id="210409"/>
    <lineage>
        <taxon>Eukaryota</taxon>
        <taxon>Metazoa</taxon>
        <taxon>Ecdysozoa</taxon>
        <taxon>Arthropoda</taxon>
        <taxon>Crustacea</taxon>
        <taxon>Multicrustacea</taxon>
        <taxon>Malacostraca</taxon>
        <taxon>Eumalacostraca</taxon>
        <taxon>Eucarida</taxon>
        <taxon>Decapoda</taxon>
        <taxon>Pleocyemata</taxon>
        <taxon>Brachyura</taxon>
        <taxon>Eubrachyura</taxon>
        <taxon>Portunoidea</taxon>
        <taxon>Portunidae</taxon>
        <taxon>Portuninae</taxon>
        <taxon>Portunus</taxon>
    </lineage>
</organism>
<name>A0A5B7D212_PORTR</name>
<evidence type="ECO:0000313" key="2">
    <source>
        <dbReference type="Proteomes" id="UP000324222"/>
    </source>
</evidence>
<evidence type="ECO:0000313" key="1">
    <source>
        <dbReference type="EMBL" id="MPC15518.1"/>
    </source>
</evidence>
<proteinExistence type="predicted"/>
<keyword evidence="2" id="KW-1185">Reference proteome</keyword>
<sequence>MRSVSVIDLDLDTGKLHCGIWCDVITPLGWKFNSASNTLQVTYRCYRPGHMLLRRRRGRGLAKLAFAALVRWHHCPWCKKGYQMCSRKQVDKPTVIGSWVSQSEQSDEKGVCLSQPQPGSLSLISHQFFLWPLRSLDVPSCHCSVSYPPFTRRITPCGTTRLVLEVNAFLPRSRWFMVSGVPRCPLPPVPTIPALPRVELTRCWEAEE</sequence>
<dbReference type="Proteomes" id="UP000324222">
    <property type="component" value="Unassembled WGS sequence"/>
</dbReference>